<comment type="caution">
    <text evidence="1">The sequence shown here is derived from an EMBL/GenBank/DDBJ whole genome shotgun (WGS) entry which is preliminary data.</text>
</comment>
<reference evidence="1" key="1">
    <citation type="journal article" date="2015" name="Nature">
        <title>Complex archaea that bridge the gap between prokaryotes and eukaryotes.</title>
        <authorList>
            <person name="Spang A."/>
            <person name="Saw J.H."/>
            <person name="Jorgensen S.L."/>
            <person name="Zaremba-Niedzwiedzka K."/>
            <person name="Martijn J."/>
            <person name="Lind A.E."/>
            <person name="van Eijk R."/>
            <person name="Schleper C."/>
            <person name="Guy L."/>
            <person name="Ettema T.J."/>
        </authorList>
    </citation>
    <scope>NUCLEOTIDE SEQUENCE</scope>
</reference>
<dbReference type="EMBL" id="LAZR01024709">
    <property type="protein sequence ID" value="KKL74275.1"/>
    <property type="molecule type" value="Genomic_DNA"/>
</dbReference>
<protein>
    <submittedName>
        <fullName evidence="1">Uncharacterized protein</fullName>
    </submittedName>
</protein>
<evidence type="ECO:0000313" key="1">
    <source>
        <dbReference type="EMBL" id="KKL74275.1"/>
    </source>
</evidence>
<accession>A0A0F9GY73</accession>
<sequence>MKSEHKHSLVYKNNFSIDAPIKMKCTVCGKELVLCGGCKELTDKPIYSCWDDGKEFPRCKDCMSSN</sequence>
<organism evidence="1">
    <name type="scientific">marine sediment metagenome</name>
    <dbReference type="NCBI Taxonomy" id="412755"/>
    <lineage>
        <taxon>unclassified sequences</taxon>
        <taxon>metagenomes</taxon>
        <taxon>ecological metagenomes</taxon>
    </lineage>
</organism>
<dbReference type="AlphaFoldDB" id="A0A0F9GY73"/>
<name>A0A0F9GY73_9ZZZZ</name>
<proteinExistence type="predicted"/>
<gene>
    <name evidence="1" type="ORF">LCGC14_2066530</name>
</gene>